<dbReference type="InterPro" id="IPR004506">
    <property type="entry name" value="MnmA-like"/>
</dbReference>
<keyword evidence="7" id="KW-1015">Disulfide bond</keyword>
<feature type="domain" description="tRNA-specific 2-thiouridylase MnmA-like C-terminal" evidence="8">
    <location>
        <begin position="341"/>
        <end position="373"/>
    </location>
</feature>
<evidence type="ECO:0000256" key="7">
    <source>
        <dbReference type="ARBA" id="ARBA00023157"/>
    </source>
</evidence>
<keyword evidence="3" id="KW-0819">tRNA processing</keyword>
<evidence type="ECO:0000259" key="9">
    <source>
        <dbReference type="Pfam" id="PF20259"/>
    </source>
</evidence>
<dbReference type="Pfam" id="PF20258">
    <property type="entry name" value="tRNA_Me_trans_C"/>
    <property type="match status" value="1"/>
</dbReference>
<evidence type="ECO:0000313" key="10">
    <source>
        <dbReference type="EMBL" id="MPL77161.1"/>
    </source>
</evidence>
<evidence type="ECO:0000256" key="5">
    <source>
        <dbReference type="ARBA" id="ARBA00022840"/>
    </source>
</evidence>
<sequence length="383" mass="41201">MSTTTTVAVGLSGGVDSALAAALLVESGYKVIGLTMKIWKGAYKIQEGLKHACFGPGEEEDIAACQAIAARLGIDYRVIDLSEEYEARVLEYFRAEYKAGRTPNPCIICNKELKFGFLVDKAHGAGIEFDYFATGHYVRKESRNGVTFLKTAVDTSKDQSYFLYGLESSRLERVLFPLGELTKDEVRKRALALDLEVAEKPESQDFVAGGDYTPLFESSKPEPGDIVDTRGKVLGRHRGLPFYTIGQRRGLGISVGPEPLYVLGVDAPKNRVIVGPNNGLFSSGLFSKDFRFQDSGMATVAASLSGLGKIRQNHTPALCTLQSAARGIAPADNGAASGIGVRVQFELAQRAVAPGQSFVLYSEDGLVLGGGVIDEAIADDFRP</sequence>
<evidence type="ECO:0000256" key="3">
    <source>
        <dbReference type="ARBA" id="ARBA00022694"/>
    </source>
</evidence>
<dbReference type="GO" id="GO:0103016">
    <property type="term" value="F:tRNA-uridine 2-sulfurtransferase activity"/>
    <property type="evidence" value="ECO:0007669"/>
    <property type="project" value="UniProtKB-EC"/>
</dbReference>
<keyword evidence="2 10" id="KW-0808">Transferase</keyword>
<dbReference type="GO" id="GO:0002143">
    <property type="term" value="P:tRNA wobble position uridine thiolation"/>
    <property type="evidence" value="ECO:0007669"/>
    <property type="project" value="TreeGrafter"/>
</dbReference>
<accession>A0A644UE70</accession>
<evidence type="ECO:0000256" key="6">
    <source>
        <dbReference type="ARBA" id="ARBA00022884"/>
    </source>
</evidence>
<evidence type="ECO:0000256" key="4">
    <source>
        <dbReference type="ARBA" id="ARBA00022741"/>
    </source>
</evidence>
<evidence type="ECO:0000259" key="8">
    <source>
        <dbReference type="Pfam" id="PF20258"/>
    </source>
</evidence>
<dbReference type="Pfam" id="PF03054">
    <property type="entry name" value="tRNA_Me_trans"/>
    <property type="match status" value="1"/>
</dbReference>
<feature type="domain" description="tRNA-specific 2-thiouridylase MnmA-like central" evidence="9">
    <location>
        <begin position="220"/>
        <end position="275"/>
    </location>
</feature>
<dbReference type="InterPro" id="IPR046884">
    <property type="entry name" value="MnmA-like_central"/>
</dbReference>
<gene>
    <name evidence="10" type="primary">mnmA_12</name>
    <name evidence="10" type="ORF">SDC9_23012</name>
</gene>
<dbReference type="InterPro" id="IPR014729">
    <property type="entry name" value="Rossmann-like_a/b/a_fold"/>
</dbReference>
<dbReference type="NCBIfam" id="NF001138">
    <property type="entry name" value="PRK00143.1"/>
    <property type="match status" value="1"/>
</dbReference>
<dbReference type="CDD" id="cd01998">
    <property type="entry name" value="MnmA_TRMU-like"/>
    <property type="match status" value="1"/>
</dbReference>
<keyword evidence="1" id="KW-0820">tRNA-binding</keyword>
<dbReference type="Gene3D" id="2.30.30.280">
    <property type="entry name" value="Adenine nucleotide alpha hydrolases-like domains"/>
    <property type="match status" value="1"/>
</dbReference>
<organism evidence="10">
    <name type="scientific">bioreactor metagenome</name>
    <dbReference type="NCBI Taxonomy" id="1076179"/>
    <lineage>
        <taxon>unclassified sequences</taxon>
        <taxon>metagenomes</taxon>
        <taxon>ecological metagenomes</taxon>
    </lineage>
</organism>
<dbReference type="Gene3D" id="2.40.30.10">
    <property type="entry name" value="Translation factors"/>
    <property type="match status" value="1"/>
</dbReference>
<reference evidence="10" key="1">
    <citation type="submission" date="2019-08" db="EMBL/GenBank/DDBJ databases">
        <authorList>
            <person name="Kucharzyk K."/>
            <person name="Murdoch R.W."/>
            <person name="Higgins S."/>
            <person name="Loffler F."/>
        </authorList>
    </citation>
    <scope>NUCLEOTIDE SEQUENCE</scope>
</reference>
<dbReference type="PANTHER" id="PTHR11933:SF5">
    <property type="entry name" value="MITOCHONDRIAL TRNA-SPECIFIC 2-THIOURIDYLASE 1"/>
    <property type="match status" value="1"/>
</dbReference>
<comment type="caution">
    <text evidence="10">The sequence shown here is derived from an EMBL/GenBank/DDBJ whole genome shotgun (WGS) entry which is preliminary data.</text>
</comment>
<name>A0A644UE70_9ZZZZ</name>
<dbReference type="SUPFAM" id="SSF52402">
    <property type="entry name" value="Adenine nucleotide alpha hydrolases-like"/>
    <property type="match status" value="1"/>
</dbReference>
<dbReference type="EC" id="2.8.1.13" evidence="10"/>
<dbReference type="NCBIfam" id="TIGR00420">
    <property type="entry name" value="trmU"/>
    <property type="match status" value="1"/>
</dbReference>
<proteinExistence type="inferred from homology"/>
<evidence type="ECO:0000256" key="2">
    <source>
        <dbReference type="ARBA" id="ARBA00022679"/>
    </source>
</evidence>
<dbReference type="Gene3D" id="3.40.50.620">
    <property type="entry name" value="HUPs"/>
    <property type="match status" value="1"/>
</dbReference>
<dbReference type="EMBL" id="VSSQ01000104">
    <property type="protein sequence ID" value="MPL77161.1"/>
    <property type="molecule type" value="Genomic_DNA"/>
</dbReference>
<keyword evidence="6" id="KW-0694">RNA-binding</keyword>
<dbReference type="GO" id="GO:0000049">
    <property type="term" value="F:tRNA binding"/>
    <property type="evidence" value="ECO:0007669"/>
    <property type="project" value="UniProtKB-KW"/>
</dbReference>
<keyword evidence="4" id="KW-0547">Nucleotide-binding</keyword>
<dbReference type="InterPro" id="IPR023382">
    <property type="entry name" value="MnmA-like_central_sf"/>
</dbReference>
<dbReference type="GO" id="GO:0005524">
    <property type="term" value="F:ATP binding"/>
    <property type="evidence" value="ECO:0007669"/>
    <property type="project" value="UniProtKB-KW"/>
</dbReference>
<protein>
    <submittedName>
        <fullName evidence="10">tRNA-specific 2-thiouridylase MnmA</fullName>
        <ecNumber evidence="10">2.8.1.13</ecNumber>
    </submittedName>
</protein>
<dbReference type="HAMAP" id="MF_00144">
    <property type="entry name" value="tRNA_thiouridyl_MnmA"/>
    <property type="match status" value="1"/>
</dbReference>
<keyword evidence="5" id="KW-0067">ATP-binding</keyword>
<dbReference type="InterPro" id="IPR046885">
    <property type="entry name" value="MnmA-like_C"/>
</dbReference>
<dbReference type="PANTHER" id="PTHR11933">
    <property type="entry name" value="TRNA 5-METHYLAMINOMETHYL-2-THIOURIDYLATE -METHYLTRANSFERASE"/>
    <property type="match status" value="1"/>
</dbReference>
<evidence type="ECO:0000256" key="1">
    <source>
        <dbReference type="ARBA" id="ARBA00022555"/>
    </source>
</evidence>
<dbReference type="Pfam" id="PF20259">
    <property type="entry name" value="tRNA_Me_trans_M"/>
    <property type="match status" value="1"/>
</dbReference>
<dbReference type="FunFam" id="2.30.30.280:FF:000001">
    <property type="entry name" value="tRNA-specific 2-thiouridylase MnmA"/>
    <property type="match status" value="1"/>
</dbReference>
<dbReference type="AlphaFoldDB" id="A0A644UE70"/>